<accession>A0A9Q9LW10</accession>
<dbReference type="RefSeq" id="WP_259806575.1">
    <property type="nucleotide sequence ID" value="NZ_CP080776.1"/>
</dbReference>
<feature type="signal peptide" evidence="1">
    <location>
        <begin position="1"/>
        <end position="22"/>
    </location>
</feature>
<proteinExistence type="predicted"/>
<gene>
    <name evidence="2" type="ORF">K3X48_05590</name>
</gene>
<reference evidence="2" key="1">
    <citation type="submission" date="2021-08" db="EMBL/GenBank/DDBJ databases">
        <authorList>
            <person name="Nwanade C."/>
            <person name="Wang M."/>
            <person name="Masoudi A."/>
            <person name="Yu Z."/>
            <person name="Liu J."/>
        </authorList>
    </citation>
    <scope>NUCLEOTIDE SEQUENCE</scope>
    <source>
        <strain evidence="2">S056</strain>
    </source>
</reference>
<evidence type="ECO:0000313" key="3">
    <source>
        <dbReference type="Proteomes" id="UP001057991"/>
    </source>
</evidence>
<organism evidence="2 3">
    <name type="scientific">Aliiroseovarius crassostreae</name>
    <dbReference type="NCBI Taxonomy" id="154981"/>
    <lineage>
        <taxon>Bacteria</taxon>
        <taxon>Pseudomonadati</taxon>
        <taxon>Pseudomonadota</taxon>
        <taxon>Alphaproteobacteria</taxon>
        <taxon>Rhodobacterales</taxon>
        <taxon>Paracoccaceae</taxon>
        <taxon>Aliiroseovarius</taxon>
    </lineage>
</organism>
<feature type="chain" id="PRO_5040495874" evidence="1">
    <location>
        <begin position="23"/>
        <end position="211"/>
    </location>
</feature>
<dbReference type="Proteomes" id="UP001057991">
    <property type="component" value="Chromosome"/>
</dbReference>
<dbReference type="EMBL" id="CP080776">
    <property type="protein sequence ID" value="UWP96451.1"/>
    <property type="molecule type" value="Genomic_DNA"/>
</dbReference>
<evidence type="ECO:0000256" key="1">
    <source>
        <dbReference type="SAM" id="SignalP"/>
    </source>
</evidence>
<name>A0A9Q9LW10_9RHOB</name>
<keyword evidence="1" id="KW-0732">Signal</keyword>
<sequence length="211" mass="23439">MRNRFSPLVIGAAILLGGVSVAAGEPAEEGMTCVVTGFAGSEAKSICIQQPVVVSNAQKDQREILQLTFDDQLDVFIPSLGGGTGVARRAQKFDSDKRPKALLKRAVDLVSTCLEFEGCPEKEFWNSAAKILARCAEDHEYYLLDSPLMLSLVRRYHNEQMLNQVFGEMLECRGNDELLFISSNKFLTSNAEERDGVYFDTIKISDGRRKH</sequence>
<evidence type="ECO:0000313" key="2">
    <source>
        <dbReference type="EMBL" id="UWP96451.1"/>
    </source>
</evidence>
<dbReference type="AlphaFoldDB" id="A0A9Q9LW10"/>
<protein>
    <submittedName>
        <fullName evidence="2">Uncharacterized protein</fullName>
    </submittedName>
</protein>